<feature type="region of interest" description="Disordered" evidence="3">
    <location>
        <begin position="273"/>
        <end position="296"/>
    </location>
</feature>
<evidence type="ECO:0000256" key="2">
    <source>
        <dbReference type="PIRSR" id="PIRSR602678-1"/>
    </source>
</evidence>
<feature type="binding site" evidence="2">
    <location>
        <position position="237"/>
    </location>
    <ligand>
        <name>a divalent metal cation</name>
        <dbReference type="ChEBI" id="CHEBI:60240"/>
        <label>1</label>
    </ligand>
</feature>
<evidence type="ECO:0000313" key="4">
    <source>
        <dbReference type="EMBL" id="KAF9698697.1"/>
    </source>
</evidence>
<feature type="binding site" evidence="2">
    <location>
        <position position="241"/>
    </location>
    <ligand>
        <name>a divalent metal cation</name>
        <dbReference type="ChEBI" id="CHEBI:60240"/>
        <label>1</label>
    </ligand>
</feature>
<dbReference type="SUPFAM" id="SSF102705">
    <property type="entry name" value="NIF3 (NGG1p interacting factor 3)-like"/>
    <property type="match status" value="1"/>
</dbReference>
<name>A0A8H7J9K3_9PLEO</name>
<protein>
    <submittedName>
        <fullName evidence="4">Uncharacterized protein</fullName>
    </submittedName>
</protein>
<comment type="caution">
    <text evidence="4">The sequence shown here is derived from an EMBL/GenBank/DDBJ whole genome shotgun (WGS) entry which is preliminary data.</text>
</comment>
<dbReference type="Pfam" id="PF01784">
    <property type="entry name" value="DUF34_NIF3"/>
    <property type="match status" value="1"/>
</dbReference>
<dbReference type="InterPro" id="IPR002678">
    <property type="entry name" value="DUF34/NIF3"/>
</dbReference>
<keyword evidence="2" id="KW-0479">Metal-binding</keyword>
<dbReference type="AlphaFoldDB" id="A0A8H7J9K3"/>
<dbReference type="Proteomes" id="UP000651452">
    <property type="component" value="Unassembled WGS sequence"/>
</dbReference>
<evidence type="ECO:0000313" key="5">
    <source>
        <dbReference type="Proteomes" id="UP000651452"/>
    </source>
</evidence>
<accession>A0A8H7J9K3</accession>
<reference evidence="4" key="1">
    <citation type="submission" date="2018-12" db="EMBL/GenBank/DDBJ databases">
        <authorList>
            <person name="Syme R.A."/>
            <person name="Farfan-Caceres L."/>
            <person name="Lichtenzveig J."/>
        </authorList>
    </citation>
    <scope>NUCLEOTIDE SEQUENCE</scope>
    <source>
        <strain evidence="4">Al4</strain>
    </source>
</reference>
<organism evidence="4 5">
    <name type="scientific">Ascochyta lentis</name>
    <dbReference type="NCBI Taxonomy" id="205686"/>
    <lineage>
        <taxon>Eukaryota</taxon>
        <taxon>Fungi</taxon>
        <taxon>Dikarya</taxon>
        <taxon>Ascomycota</taxon>
        <taxon>Pezizomycotina</taxon>
        <taxon>Dothideomycetes</taxon>
        <taxon>Pleosporomycetidae</taxon>
        <taxon>Pleosporales</taxon>
        <taxon>Pleosporineae</taxon>
        <taxon>Didymellaceae</taxon>
        <taxon>Ascochyta</taxon>
    </lineage>
</organism>
<evidence type="ECO:0000256" key="3">
    <source>
        <dbReference type="SAM" id="MobiDB-lite"/>
    </source>
</evidence>
<feature type="binding site" evidence="2">
    <location>
        <position position="100"/>
    </location>
    <ligand>
        <name>a divalent metal cation</name>
        <dbReference type="ChEBI" id="CHEBI:60240"/>
        <label>1</label>
    </ligand>
</feature>
<sequence length="296" mass="33449">MPLPTHAAVTRFVASLLPFKENDVPLLYHVPRRRQYDADLAIVDRIVLSITPTPGVYPYIGRTEIYHPPRTLCFLHRPWQLDRRAVRGDTLVLSSHTSFDENLTVGWNIPLARRFGMNDEDCLCVQGYKGDPERKIGIVGSVSIPRQSLLQRIQSEFGQTELIHEGQSDEIRVVAIMNAFNEEEVMRVLDMAQEHSWVPDASFEARGRHVLYLTGQPRESGMLAATALGLTVACVRHKTTEEWGIRFMAAALRTAFPNIPIEEVYEEEIPVIKPPKQKKVQPPRPLEVQAVGSAPE</sequence>
<dbReference type="InterPro" id="IPR036069">
    <property type="entry name" value="DUF34/NIF3_sf"/>
</dbReference>
<dbReference type="Gene3D" id="3.40.1390.30">
    <property type="entry name" value="NIF3 (NGG1p interacting factor 3)-like"/>
    <property type="match status" value="1"/>
</dbReference>
<dbReference type="GO" id="GO:0046872">
    <property type="term" value="F:metal ion binding"/>
    <property type="evidence" value="ECO:0007669"/>
    <property type="project" value="UniProtKB-KW"/>
</dbReference>
<comment type="similarity">
    <text evidence="1">Belongs to the GTP cyclohydrolase I type 2/NIF3 family.</text>
</comment>
<evidence type="ECO:0000256" key="1">
    <source>
        <dbReference type="ARBA" id="ARBA00006964"/>
    </source>
</evidence>
<proteinExistence type="inferred from homology"/>
<keyword evidence="5" id="KW-1185">Reference proteome</keyword>
<gene>
    <name evidence="4" type="ORF">EKO04_003148</name>
</gene>
<dbReference type="OrthoDB" id="2592744at2759"/>
<dbReference type="EMBL" id="RZGK01000005">
    <property type="protein sequence ID" value="KAF9698697.1"/>
    <property type="molecule type" value="Genomic_DNA"/>
</dbReference>
<reference evidence="4" key="2">
    <citation type="submission" date="2020-09" db="EMBL/GenBank/DDBJ databases">
        <title>Reference genome assembly for Australian Ascochyta lentis isolate Al4.</title>
        <authorList>
            <person name="Lee R.C."/>
            <person name="Farfan-Caceres L.M."/>
            <person name="Debler J.W."/>
            <person name="Williams A.H."/>
            <person name="Henares B.M."/>
        </authorList>
    </citation>
    <scope>NUCLEOTIDE SEQUENCE</scope>
    <source>
        <strain evidence="4">Al4</strain>
    </source>
</reference>